<gene>
    <name evidence="2" type="ORF">OCBIM_22005899mg</name>
</gene>
<reference evidence="2" key="1">
    <citation type="submission" date="2015-07" db="EMBL/GenBank/DDBJ databases">
        <title>MeaNS - Measles Nucleotide Surveillance Program.</title>
        <authorList>
            <person name="Tran T."/>
            <person name="Druce J."/>
        </authorList>
    </citation>
    <scope>NUCLEOTIDE SEQUENCE</scope>
    <source>
        <strain evidence="2">UCB-OBI-ISO-001</strain>
        <tissue evidence="2">Gonad</tissue>
    </source>
</reference>
<dbReference type="InterPro" id="IPR027124">
    <property type="entry name" value="Swc5/CFDP1/2"/>
</dbReference>
<evidence type="ECO:0008006" key="3">
    <source>
        <dbReference type="Google" id="ProtNLM"/>
    </source>
</evidence>
<dbReference type="Gene3D" id="3.60.10.10">
    <property type="entry name" value="Endonuclease/exonuclease/phosphatase"/>
    <property type="match status" value="1"/>
</dbReference>
<protein>
    <recommendedName>
        <fullName evidence="3">Endonuclease/exonuclease/phosphatase domain-containing protein</fullName>
    </recommendedName>
</protein>
<dbReference type="InterPro" id="IPR036691">
    <property type="entry name" value="Endo/exonu/phosph_ase_sf"/>
</dbReference>
<name>A0A0L8IFM1_OCTBM</name>
<feature type="region of interest" description="Disordered" evidence="1">
    <location>
        <begin position="1"/>
        <end position="24"/>
    </location>
</feature>
<dbReference type="AlphaFoldDB" id="A0A0L8IFM1"/>
<evidence type="ECO:0000313" key="2">
    <source>
        <dbReference type="EMBL" id="KOG00255.1"/>
    </source>
</evidence>
<proteinExistence type="predicted"/>
<sequence length="97" mass="11015">MGDFNGHVGKWNQGSEGVHGRNGIGERNLEGRMLLEFCDEKEFVCGEYVVLENREKEGDFQCRSNETEIDFMLVGRKNRKYLRDVNTRGVAVKVGGC</sequence>
<dbReference type="PANTHER" id="PTHR23227">
    <property type="entry name" value="BUCENTAUR RELATED"/>
    <property type="match status" value="1"/>
</dbReference>
<accession>A0A0L8IFM1</accession>
<organism evidence="2">
    <name type="scientific">Octopus bimaculoides</name>
    <name type="common">California two-spotted octopus</name>
    <dbReference type="NCBI Taxonomy" id="37653"/>
    <lineage>
        <taxon>Eukaryota</taxon>
        <taxon>Metazoa</taxon>
        <taxon>Spiralia</taxon>
        <taxon>Lophotrochozoa</taxon>
        <taxon>Mollusca</taxon>
        <taxon>Cephalopoda</taxon>
        <taxon>Coleoidea</taxon>
        <taxon>Octopodiformes</taxon>
        <taxon>Octopoda</taxon>
        <taxon>Incirrata</taxon>
        <taxon>Octopodidae</taxon>
        <taxon>Octopus</taxon>
    </lineage>
</organism>
<evidence type="ECO:0000256" key="1">
    <source>
        <dbReference type="SAM" id="MobiDB-lite"/>
    </source>
</evidence>
<dbReference type="PANTHER" id="PTHR23227:SF67">
    <property type="entry name" value="CRANIOFACIAL DEVELOPMENT PROTEIN 2-LIKE"/>
    <property type="match status" value="1"/>
</dbReference>
<dbReference type="EMBL" id="KQ415825">
    <property type="protein sequence ID" value="KOG00255.1"/>
    <property type="molecule type" value="Genomic_DNA"/>
</dbReference>